<name>A0A4S8ESS3_9BURK</name>
<dbReference type="Proteomes" id="UP000308917">
    <property type="component" value="Unassembled WGS sequence"/>
</dbReference>
<gene>
    <name evidence="1" type="ORF">E9531_17260</name>
</gene>
<dbReference type="EMBL" id="STFG01000049">
    <property type="protein sequence ID" value="THT95311.1"/>
    <property type="molecule type" value="Genomic_DNA"/>
</dbReference>
<evidence type="ECO:0000313" key="1">
    <source>
        <dbReference type="EMBL" id="THT95311.1"/>
    </source>
</evidence>
<dbReference type="RefSeq" id="WP_136575008.1">
    <property type="nucleotide sequence ID" value="NZ_STFG01000049.1"/>
</dbReference>
<proteinExistence type="predicted"/>
<dbReference type="AlphaFoldDB" id="A0A4S8ESS3"/>
<reference evidence="1 2" key="1">
    <citation type="journal article" date="2015" name="Antonie Van Leeuwenhoek">
        <title>Lampropedia puyangensis sp. nov., isolated from symptomatic bark of Populus ? euramericana canker and emended description of Lampropedia hyalina (Ehrenberg 1832) Lee et al. 2004.</title>
        <authorList>
            <person name="Li Y."/>
            <person name="Wang T."/>
            <person name="Piao C.G."/>
            <person name="Wang L.F."/>
            <person name="Tian G.Z."/>
            <person name="Zhu T.H."/>
            <person name="Guo M.W."/>
        </authorList>
    </citation>
    <scope>NUCLEOTIDE SEQUENCE [LARGE SCALE GENOMIC DNA]</scope>
    <source>
        <strain evidence="1 2">2-bin</strain>
    </source>
</reference>
<protein>
    <submittedName>
        <fullName evidence="1">Uncharacterized protein</fullName>
    </submittedName>
</protein>
<keyword evidence="2" id="KW-1185">Reference proteome</keyword>
<accession>A0A4S8ESS3</accession>
<organism evidence="1 2">
    <name type="scientific">Lampropedia puyangensis</name>
    <dbReference type="NCBI Taxonomy" id="1330072"/>
    <lineage>
        <taxon>Bacteria</taxon>
        <taxon>Pseudomonadati</taxon>
        <taxon>Pseudomonadota</taxon>
        <taxon>Betaproteobacteria</taxon>
        <taxon>Burkholderiales</taxon>
        <taxon>Comamonadaceae</taxon>
        <taxon>Lampropedia</taxon>
    </lineage>
</organism>
<dbReference type="OrthoDB" id="7202255at2"/>
<evidence type="ECO:0000313" key="2">
    <source>
        <dbReference type="Proteomes" id="UP000308917"/>
    </source>
</evidence>
<sequence>MIMKNTEPLHYRPSNTEKFKQTVWIVAVCTLPVLAAAQTPASKLRETIGLDTIGMNLAYVEQQLGPAMRSDGNEHSFMVNGCAFTLTTDQQGRSIHMVEIRTSKACPFTMGQFLSKEDSTPIHGLTFQGVESIAGKWHYKASCIYLCGNGVPSHVYYWLPGDNANRNIEVAFGRDLDDEEVQPALQKMNDRLVAQLSEEFVQFGQFNCLPNKGNEVMAEAMRSVQIDRVVFGRERIDLQLGIDCVEG</sequence>
<comment type="caution">
    <text evidence="1">The sequence shown here is derived from an EMBL/GenBank/DDBJ whole genome shotgun (WGS) entry which is preliminary data.</text>
</comment>